<dbReference type="InterPro" id="IPR038762">
    <property type="entry name" value="ABM_predict"/>
</dbReference>
<reference evidence="3 4" key="1">
    <citation type="submission" date="2017-11" db="EMBL/GenBank/DDBJ databases">
        <title>Genomic Encyclopedia of Archaeal and Bacterial Type Strains, Phase II (KMG-II): From Individual Species to Whole Genera.</title>
        <authorList>
            <person name="Goeker M."/>
        </authorList>
    </citation>
    <scope>NUCLEOTIDE SEQUENCE [LARGE SCALE GENOMIC DNA]</scope>
    <source>
        <strain evidence="3 4">DSM 25478</strain>
    </source>
</reference>
<dbReference type="SUPFAM" id="SSF54909">
    <property type="entry name" value="Dimeric alpha+beta barrel"/>
    <property type="match status" value="1"/>
</dbReference>
<gene>
    <name evidence="3" type="ORF">CLV28_0814</name>
</gene>
<evidence type="ECO:0000256" key="1">
    <source>
        <dbReference type="SAM" id="Phobius"/>
    </source>
</evidence>
<feature type="transmembrane region" description="Helical" evidence="1">
    <location>
        <begin position="135"/>
        <end position="153"/>
    </location>
</feature>
<dbReference type="RefSeq" id="WP_100421948.1">
    <property type="nucleotide sequence ID" value="NZ_BOOX01000003.1"/>
</dbReference>
<evidence type="ECO:0000313" key="3">
    <source>
        <dbReference type="EMBL" id="PJJ77592.1"/>
    </source>
</evidence>
<accession>A0A2M9D068</accession>
<keyword evidence="1" id="KW-0812">Transmembrane</keyword>
<evidence type="ECO:0000313" key="4">
    <source>
        <dbReference type="Proteomes" id="UP000231693"/>
    </source>
</evidence>
<evidence type="ECO:0000259" key="2">
    <source>
        <dbReference type="Pfam" id="PF03992"/>
    </source>
</evidence>
<feature type="domain" description="ABM" evidence="2">
    <location>
        <begin position="15"/>
        <end position="89"/>
    </location>
</feature>
<keyword evidence="1" id="KW-0472">Membrane</keyword>
<dbReference type="Pfam" id="PF03992">
    <property type="entry name" value="ABM"/>
    <property type="match status" value="1"/>
</dbReference>
<name>A0A2M9D068_9CELL</name>
<dbReference type="PANTHER" id="PTHR40057">
    <property type="entry name" value="SLR1162 PROTEIN"/>
    <property type="match status" value="1"/>
</dbReference>
<dbReference type="Proteomes" id="UP000231693">
    <property type="component" value="Unassembled WGS sequence"/>
</dbReference>
<protein>
    <recommendedName>
        <fullName evidence="2">ABM domain-containing protein</fullName>
    </recommendedName>
</protein>
<feature type="transmembrane region" description="Helical" evidence="1">
    <location>
        <begin position="165"/>
        <end position="188"/>
    </location>
</feature>
<dbReference type="PANTHER" id="PTHR40057:SF1">
    <property type="entry name" value="SLR1162 PROTEIN"/>
    <property type="match status" value="1"/>
</dbReference>
<sequence>MTTPSPDGGSVTRTVTVSVHRRVSPEHVPEATRWVQAGVNLANRYPGFLGSGWVRDGEDSHDWHLLYRFADAARLAAWETSDERAAWLARGRGLVEEQRVVRRTGIEGWFDAPAREDDAPPAVVVPPRWKQSVSIWLAFFPLNLLVTVLLGHVDGFEDVPVVLRVLGTTLLLTPIMTYLLIPWVTRLLRPWLTAPRRT</sequence>
<dbReference type="OrthoDB" id="6986893at2"/>
<keyword evidence="4" id="KW-1185">Reference proteome</keyword>
<dbReference type="InterPro" id="IPR007138">
    <property type="entry name" value="ABM_dom"/>
</dbReference>
<dbReference type="InterPro" id="IPR011008">
    <property type="entry name" value="Dimeric_a/b-barrel"/>
</dbReference>
<keyword evidence="1" id="KW-1133">Transmembrane helix</keyword>
<dbReference type="EMBL" id="PGFE01000001">
    <property type="protein sequence ID" value="PJJ77592.1"/>
    <property type="molecule type" value="Genomic_DNA"/>
</dbReference>
<dbReference type="Gene3D" id="3.30.70.100">
    <property type="match status" value="1"/>
</dbReference>
<dbReference type="AlphaFoldDB" id="A0A2M9D068"/>
<organism evidence="3 4">
    <name type="scientific">Sediminihabitans luteus</name>
    <dbReference type="NCBI Taxonomy" id="1138585"/>
    <lineage>
        <taxon>Bacteria</taxon>
        <taxon>Bacillati</taxon>
        <taxon>Actinomycetota</taxon>
        <taxon>Actinomycetes</taxon>
        <taxon>Micrococcales</taxon>
        <taxon>Cellulomonadaceae</taxon>
        <taxon>Sediminihabitans</taxon>
    </lineage>
</organism>
<proteinExistence type="predicted"/>
<comment type="caution">
    <text evidence="3">The sequence shown here is derived from an EMBL/GenBank/DDBJ whole genome shotgun (WGS) entry which is preliminary data.</text>
</comment>